<dbReference type="PANTHER" id="PTHR43072">
    <property type="entry name" value="N-ACETYLTRANSFERASE"/>
    <property type="match status" value="1"/>
</dbReference>
<dbReference type="SUPFAM" id="SSF55729">
    <property type="entry name" value="Acyl-CoA N-acyltransferases (Nat)"/>
    <property type="match status" value="1"/>
</dbReference>
<reference evidence="5" key="6">
    <citation type="submission" date="2011-05" db="EMBL/GenBank/DDBJ databases">
        <title>Complete sequence of Collimonas fungivorans Ter331.</title>
        <authorList>
            <person name="Leveau J.H."/>
        </authorList>
    </citation>
    <scope>NUCLEOTIDE SEQUENCE [LARGE SCALE GENOMIC DNA]</scope>
    <source>
        <strain evidence="5">Ter331</strain>
    </source>
</reference>
<dbReference type="EC" id="2.3.1.-" evidence="4"/>
<dbReference type="PROSITE" id="PS51186">
    <property type="entry name" value="GNAT"/>
    <property type="match status" value="1"/>
</dbReference>
<dbReference type="PANTHER" id="PTHR43072:SF23">
    <property type="entry name" value="UPF0039 PROTEIN C11D3.02C"/>
    <property type="match status" value="1"/>
</dbReference>
<dbReference type="NCBIfam" id="NF040504">
    <property type="entry name" value="resist_ArsN1b"/>
    <property type="match status" value="1"/>
</dbReference>
<dbReference type="Gene3D" id="3.40.630.30">
    <property type="match status" value="1"/>
</dbReference>
<dbReference type="CDD" id="cd04301">
    <property type="entry name" value="NAT_SF"/>
    <property type="match status" value="1"/>
</dbReference>
<dbReference type="EMBL" id="CP002745">
    <property type="protein sequence ID" value="AEK63353.1"/>
    <property type="molecule type" value="Genomic_DNA"/>
</dbReference>
<dbReference type="STRING" id="1005048.CFU_3529"/>
<keyword evidence="5" id="KW-1185">Reference proteome</keyword>
<sequence>MCIRLYKLSFAMTHTIRPATTDDAAAICDIYNPYIRDTFISFETEPVTPEQIKHRILDITASFPWLVCAENEQILGYAYATKWRTRAAYQHAVETSVYLSPEAAGKGLGSALYRALIAELQKLPVHVVIGGIALPNAASIALHEKMGYEKVAHFAQVGKKFDRWIDVGYWQRVL</sequence>
<evidence type="ECO:0000256" key="2">
    <source>
        <dbReference type="ARBA" id="ARBA00023315"/>
    </source>
</evidence>
<protein>
    <submittedName>
        <fullName evidence="4">Phosphinothricin N-acetyltransferase</fullName>
        <ecNumber evidence="4">2.3.1.-</ecNumber>
    </submittedName>
</protein>
<keyword evidence="1 4" id="KW-0808">Transferase</keyword>
<dbReference type="InterPro" id="IPR000182">
    <property type="entry name" value="GNAT_dom"/>
</dbReference>
<evidence type="ECO:0000313" key="4">
    <source>
        <dbReference type="EMBL" id="AEK63353.1"/>
    </source>
</evidence>
<dbReference type="eggNOG" id="COG1247">
    <property type="taxonomic scope" value="Bacteria"/>
</dbReference>
<dbReference type="InterPro" id="IPR016181">
    <property type="entry name" value="Acyl_CoA_acyltransferase"/>
</dbReference>
<gene>
    <name evidence="4" type="primary">pat</name>
    <name evidence="4" type="ordered locus">CFU_3529</name>
</gene>
<name>G0AAQ9_COLFT</name>
<reference evidence="4 5" key="3">
    <citation type="journal article" date="2008" name="FEMS Microbiol. Ecol.">
        <title>Identification and characterization of genes underlying chitinolysis in Collimonas fungivorans Ter331.</title>
        <authorList>
            <person name="Fritsche K."/>
            <person name="de Boer W."/>
            <person name="Gerards S."/>
            <person name="van den Berg M."/>
            <person name="van Veen J.A."/>
            <person name="Leveau J.H."/>
        </authorList>
    </citation>
    <scope>NUCLEOTIDE SEQUENCE [LARGE SCALE GENOMIC DNA]</scope>
    <source>
        <strain evidence="4 5">Ter331</strain>
    </source>
</reference>
<reference evidence="4 5" key="2">
    <citation type="journal article" date="2006" name="J. Microbiol. Methods">
        <title>Genomic flank-sequencing of plasposon insertion sites for rapid identification of functional genes.</title>
        <authorList>
            <person name="Leveau J.H."/>
            <person name="Gerards S."/>
            <person name="Fritsche K."/>
            <person name="Zondag G."/>
            <person name="van Veen J.A."/>
        </authorList>
    </citation>
    <scope>NUCLEOTIDE SEQUENCE [LARGE SCALE GENOMIC DNA]</scope>
    <source>
        <strain evidence="4 5">Ter331</strain>
    </source>
</reference>
<organism evidence="4 5">
    <name type="scientific">Collimonas fungivorans (strain Ter331)</name>
    <dbReference type="NCBI Taxonomy" id="1005048"/>
    <lineage>
        <taxon>Bacteria</taxon>
        <taxon>Pseudomonadati</taxon>
        <taxon>Pseudomonadota</taxon>
        <taxon>Betaproteobacteria</taxon>
        <taxon>Burkholderiales</taxon>
        <taxon>Oxalobacteraceae</taxon>
        <taxon>Collimonas</taxon>
    </lineage>
</organism>
<feature type="domain" description="N-acetyltransferase" evidence="3">
    <location>
        <begin position="14"/>
        <end position="174"/>
    </location>
</feature>
<reference evidence="4 5" key="1">
    <citation type="journal article" date="2004" name="Environ. Microbiol.">
        <title>Phylogeny-function analysis of (meta)genomic libraries: screening for expression of ribosomal RNA genes by large-insert library fluorescent in situ hybridization (LIL-FISH).</title>
        <authorList>
            <person name="Leveau J.H."/>
            <person name="Gerards S."/>
            <person name="de Boer W."/>
            <person name="van Veen J.A."/>
        </authorList>
    </citation>
    <scope>NUCLEOTIDE SEQUENCE [LARGE SCALE GENOMIC DNA]</scope>
    <source>
        <strain evidence="4 5">Ter331</strain>
    </source>
</reference>
<dbReference type="HOGENOM" id="CLU_013985_4_2_4"/>
<dbReference type="GO" id="GO:0016747">
    <property type="term" value="F:acyltransferase activity, transferring groups other than amino-acyl groups"/>
    <property type="evidence" value="ECO:0007669"/>
    <property type="project" value="InterPro"/>
</dbReference>
<dbReference type="Pfam" id="PF13420">
    <property type="entry name" value="Acetyltransf_4"/>
    <property type="match status" value="1"/>
</dbReference>
<evidence type="ECO:0000259" key="3">
    <source>
        <dbReference type="PROSITE" id="PS51186"/>
    </source>
</evidence>
<dbReference type="AlphaFoldDB" id="G0AAQ9"/>
<reference evidence="4 5" key="4">
    <citation type="journal article" date="2010" name="Environ. Microbiol.">
        <title>The bacterial genus Collimonas: mycophagy, weathering and other adaptive solutions to life in oligotrophic soil environments.</title>
        <authorList>
            <person name="Leveau J.H."/>
            <person name="Uroz S."/>
            <person name="de Boer W."/>
        </authorList>
    </citation>
    <scope>NUCLEOTIDE SEQUENCE [LARGE SCALE GENOMIC DNA]</scope>
    <source>
        <strain evidence="4 5">Ter331</strain>
    </source>
</reference>
<reference evidence="4 5" key="5">
    <citation type="journal article" date="2011" name="ISME J.">
        <title>Dual transcriptional profiling of a bacterial/fungal confrontation: Collimonas fungivorans versus Aspergillus niger.</title>
        <authorList>
            <person name="Mela F."/>
            <person name="Fritsche K."/>
            <person name="de Boer W."/>
            <person name="van Veen J.A."/>
            <person name="de Graaff L.H."/>
            <person name="van den Berg M."/>
            <person name="Leveau J.H."/>
        </authorList>
    </citation>
    <scope>NUCLEOTIDE SEQUENCE [LARGE SCALE GENOMIC DNA]</scope>
    <source>
        <strain evidence="4 5">Ter331</strain>
    </source>
</reference>
<accession>G0AAQ9</accession>
<proteinExistence type="predicted"/>
<keyword evidence="2 4" id="KW-0012">Acyltransferase</keyword>
<evidence type="ECO:0000313" key="5">
    <source>
        <dbReference type="Proteomes" id="UP000008392"/>
    </source>
</evidence>
<dbReference type="Proteomes" id="UP000008392">
    <property type="component" value="Chromosome"/>
</dbReference>
<evidence type="ECO:0000256" key="1">
    <source>
        <dbReference type="ARBA" id="ARBA00022679"/>
    </source>
</evidence>
<dbReference type="KEGG" id="cfu:CFU_3529"/>